<reference evidence="1" key="1">
    <citation type="submission" date="2021-05" db="EMBL/GenBank/DDBJ databases">
        <authorList>
            <person name="Scholz U."/>
            <person name="Mascher M."/>
            <person name="Fiebig A."/>
        </authorList>
    </citation>
    <scope>NUCLEOTIDE SEQUENCE [LARGE SCALE GENOMIC DNA]</scope>
</reference>
<dbReference type="EnsemblPlants" id="AVESA.00010b.r2.2DG0370230.1">
    <property type="protein sequence ID" value="AVESA.00010b.r2.2DG0370230.1.CDS"/>
    <property type="gene ID" value="AVESA.00010b.r2.2DG0370230"/>
</dbReference>
<proteinExistence type="predicted"/>
<reference evidence="1" key="2">
    <citation type="submission" date="2025-09" db="UniProtKB">
        <authorList>
            <consortium name="EnsemblPlants"/>
        </authorList>
    </citation>
    <scope>IDENTIFICATION</scope>
</reference>
<dbReference type="Proteomes" id="UP001732700">
    <property type="component" value="Chromosome 2D"/>
</dbReference>
<name>A0ACD5V2U9_AVESA</name>
<evidence type="ECO:0000313" key="2">
    <source>
        <dbReference type="Proteomes" id="UP001732700"/>
    </source>
</evidence>
<sequence length="302" mass="33585">MAGWLPLLLCVFFSTGLSTRQLALAGAASSSKVVTSLPGFPGRLPFHLETGYVEVDEVNGAEMFYYFVESEAGGEDAPPPLAHRRRPLLRTQRPRLGDRSIPIRHRALQWHRAAPENQSLLMDQGGKIVPFIAQKVSEGVEARRRPLLNLKGYLVGNPGAGEIIDESSRVPFAHGFGIISDQLYETIVGHCRGEDYRKPTNALCAQALGTFNNLLSEVFGDQILHDKCGLASDEPGTEMGDSAGGGRKNPKPWSCNWNGENNYKSTRSSYAWLYYLWRLLIIFLGKRRAHPRCPWDQGRHRG</sequence>
<organism evidence="1 2">
    <name type="scientific">Avena sativa</name>
    <name type="common">Oat</name>
    <dbReference type="NCBI Taxonomy" id="4498"/>
    <lineage>
        <taxon>Eukaryota</taxon>
        <taxon>Viridiplantae</taxon>
        <taxon>Streptophyta</taxon>
        <taxon>Embryophyta</taxon>
        <taxon>Tracheophyta</taxon>
        <taxon>Spermatophyta</taxon>
        <taxon>Magnoliopsida</taxon>
        <taxon>Liliopsida</taxon>
        <taxon>Poales</taxon>
        <taxon>Poaceae</taxon>
        <taxon>BOP clade</taxon>
        <taxon>Pooideae</taxon>
        <taxon>Poodae</taxon>
        <taxon>Poeae</taxon>
        <taxon>Poeae Chloroplast Group 1 (Aveneae type)</taxon>
        <taxon>Aveninae</taxon>
        <taxon>Avena</taxon>
    </lineage>
</organism>
<protein>
    <submittedName>
        <fullName evidence="1">Uncharacterized protein</fullName>
    </submittedName>
</protein>
<keyword evidence="2" id="KW-1185">Reference proteome</keyword>
<evidence type="ECO:0000313" key="1">
    <source>
        <dbReference type="EnsemblPlants" id="AVESA.00010b.r2.2DG0370230.1.CDS"/>
    </source>
</evidence>
<accession>A0ACD5V2U9</accession>